<organism evidence="6 7">
    <name type="scientific">Photobacterium proteolyticum</name>
    <dbReference type="NCBI Taxonomy" id="1903952"/>
    <lineage>
        <taxon>Bacteria</taxon>
        <taxon>Pseudomonadati</taxon>
        <taxon>Pseudomonadota</taxon>
        <taxon>Gammaproteobacteria</taxon>
        <taxon>Vibrionales</taxon>
        <taxon>Vibrionaceae</taxon>
        <taxon>Photobacterium</taxon>
    </lineage>
</organism>
<dbReference type="EMBL" id="MJIL01000087">
    <property type="protein sequence ID" value="OLQ73325.1"/>
    <property type="molecule type" value="Genomic_DNA"/>
</dbReference>
<accession>A0A1Q9GFX5</accession>
<keyword evidence="4" id="KW-0732">Signal</keyword>
<protein>
    <recommendedName>
        <fullName evidence="3">Autoinducer 2-binding periplasmic protein LuxP</fullName>
    </recommendedName>
</protein>
<comment type="caution">
    <text evidence="6">The sequence shown here is derived from an EMBL/GenBank/DDBJ whole genome shotgun (WGS) entry which is preliminary data.</text>
</comment>
<feature type="chain" id="PRO_5012660859" description="Autoinducer 2-binding periplasmic protein LuxP" evidence="4">
    <location>
        <begin position="40"/>
        <end position="343"/>
    </location>
</feature>
<dbReference type="Gene3D" id="3.40.50.2300">
    <property type="match status" value="2"/>
</dbReference>
<dbReference type="InterPro" id="IPR025997">
    <property type="entry name" value="SBP_2_dom"/>
</dbReference>
<evidence type="ECO:0000256" key="1">
    <source>
        <dbReference type="ARBA" id="ARBA00004418"/>
    </source>
</evidence>
<evidence type="ECO:0000256" key="2">
    <source>
        <dbReference type="ARBA" id="ARBA00007639"/>
    </source>
</evidence>
<reference evidence="6 7" key="1">
    <citation type="submission" date="2016-09" db="EMBL/GenBank/DDBJ databases">
        <title>Photobacterium proteolyticum sp. nov. a protease producing bacterium isolated from ocean sediments of Laizhou Bay.</title>
        <authorList>
            <person name="Li Y."/>
        </authorList>
    </citation>
    <scope>NUCLEOTIDE SEQUENCE [LARGE SCALE GENOMIC DNA]</scope>
    <source>
        <strain evidence="6 7">13-12</strain>
    </source>
</reference>
<name>A0A1Q9GFX5_9GAMM</name>
<feature type="domain" description="Periplasmic binding protein" evidence="5">
    <location>
        <begin position="57"/>
        <end position="305"/>
    </location>
</feature>
<dbReference type="InterPro" id="IPR050555">
    <property type="entry name" value="Bact_Solute-Bind_Prot2"/>
</dbReference>
<dbReference type="AlphaFoldDB" id="A0A1Q9GFX5"/>
<evidence type="ECO:0000256" key="3">
    <source>
        <dbReference type="ARBA" id="ARBA00022181"/>
    </source>
</evidence>
<dbReference type="Pfam" id="PF13407">
    <property type="entry name" value="Peripla_BP_4"/>
    <property type="match status" value="1"/>
</dbReference>
<dbReference type="PANTHER" id="PTHR30036:SF8">
    <property type="entry name" value="ABC-TYPE SUGAR TRANSPORT SYSTEM PERIPLASMIC COMPONENT-LIKE PROTEIN"/>
    <property type="match status" value="1"/>
</dbReference>
<dbReference type="SUPFAM" id="SSF53822">
    <property type="entry name" value="Periplasmic binding protein-like I"/>
    <property type="match status" value="1"/>
</dbReference>
<dbReference type="STRING" id="1903952.BIT28_21580"/>
<comment type="subcellular location">
    <subcellularLocation>
        <location evidence="1">Periplasm</location>
    </subcellularLocation>
</comment>
<dbReference type="Proteomes" id="UP000186905">
    <property type="component" value="Unassembled WGS sequence"/>
</dbReference>
<dbReference type="PANTHER" id="PTHR30036">
    <property type="entry name" value="D-XYLOSE-BINDING PERIPLASMIC PROTEIN"/>
    <property type="match status" value="1"/>
</dbReference>
<proteinExistence type="inferred from homology"/>
<dbReference type="GO" id="GO:0055085">
    <property type="term" value="P:transmembrane transport"/>
    <property type="evidence" value="ECO:0007669"/>
    <property type="project" value="UniProtKB-ARBA"/>
</dbReference>
<dbReference type="GO" id="GO:0030246">
    <property type="term" value="F:carbohydrate binding"/>
    <property type="evidence" value="ECO:0007669"/>
    <property type="project" value="TreeGrafter"/>
</dbReference>
<sequence>MWSITVVKICGALSCKSKKVALSALFSAVVSLSASTAVAASSGKDMSIWFDVGGPVGGPYATVVQNGATQAAGDLGVDLRVMYSDWQPQKMIENFKLALAAKPTGIVVMGHPGDSAYEGLVDEAFSKGVQVTSVDTALPGTMSAEQSKGFGYVGVSNAARGVHLAKEALRRGQFKAGDQALVWGIKDIAERSDSTRGLISTLEDAGLAVDFLQISPETDKDPSLGTNVITAYLARNPKVKLIMVDHGALTSQMGNFLRNAGVRPQELYVAGFSLSPATADAIKTGYVQLVADSQPYLMGYLSVVQVVLSKRYGFSGLDINTGAGFVSQGNIDFIAPLAAKGIR</sequence>
<feature type="signal peptide" evidence="4">
    <location>
        <begin position="1"/>
        <end position="39"/>
    </location>
</feature>
<comment type="similarity">
    <text evidence="2">Belongs to the bacterial solute-binding protein 2 family.</text>
</comment>
<dbReference type="CDD" id="cd19966">
    <property type="entry name" value="PBP1_ABC_sugar_binding-like"/>
    <property type="match status" value="1"/>
</dbReference>
<gene>
    <name evidence="6" type="ORF">BIT28_21580</name>
</gene>
<evidence type="ECO:0000313" key="6">
    <source>
        <dbReference type="EMBL" id="OLQ73325.1"/>
    </source>
</evidence>
<dbReference type="InterPro" id="IPR028082">
    <property type="entry name" value="Peripla_BP_I"/>
</dbReference>
<evidence type="ECO:0000259" key="5">
    <source>
        <dbReference type="Pfam" id="PF13407"/>
    </source>
</evidence>
<dbReference type="GO" id="GO:0030288">
    <property type="term" value="C:outer membrane-bounded periplasmic space"/>
    <property type="evidence" value="ECO:0007669"/>
    <property type="project" value="TreeGrafter"/>
</dbReference>
<evidence type="ECO:0000256" key="4">
    <source>
        <dbReference type="SAM" id="SignalP"/>
    </source>
</evidence>
<keyword evidence="7" id="KW-1185">Reference proteome</keyword>
<evidence type="ECO:0000313" key="7">
    <source>
        <dbReference type="Proteomes" id="UP000186905"/>
    </source>
</evidence>